<organism evidence="1">
    <name type="scientific">Homo sapiens</name>
    <name type="common">Human</name>
    <dbReference type="NCBI Taxonomy" id="9606"/>
    <lineage>
        <taxon>Eukaryota</taxon>
        <taxon>Metazoa</taxon>
        <taxon>Chordata</taxon>
        <taxon>Craniata</taxon>
        <taxon>Vertebrata</taxon>
        <taxon>Euteleostomi</taxon>
        <taxon>Mammalia</taxon>
        <taxon>Eutheria</taxon>
        <taxon>Euarchontoglires</taxon>
        <taxon>Primates</taxon>
        <taxon>Haplorrhini</taxon>
        <taxon>Catarrhini</taxon>
        <taxon>Hominidae</taxon>
        <taxon>Homo</taxon>
    </lineage>
</organism>
<protein>
    <submittedName>
        <fullName evidence="1">Mutant titin-cap</fullName>
    </submittedName>
</protein>
<dbReference type="EMBL" id="EU154994">
    <property type="protein sequence ID" value="ABV72586.1"/>
    <property type="molecule type" value="Genomic_DNA"/>
</dbReference>
<proteinExistence type="predicted"/>
<dbReference type="OrthoDB" id="8532967at2759"/>
<reference evidence="1" key="1">
    <citation type="submission" date="2007-09" db="EMBL/GenBank/DDBJ databases">
        <title>Limb girdle muscular dystrophy 2G and novel TCAP mutation in ethnic Chinese.</title>
        <authorList>
            <person name="Yee W.C."/>
            <person name="Pramono Z.A."/>
            <person name="Tan C.L."/>
            <person name="Kathirvel P."/>
            <person name="Lai P.S."/>
        </authorList>
    </citation>
    <scope>NUCLEOTIDE SEQUENCE</scope>
</reference>
<evidence type="ECO:0000313" key="1">
    <source>
        <dbReference type="EMBL" id="ABV72586.1"/>
    </source>
</evidence>
<sequence>MATSELSCEVSRCRRRTVSAGRPSGQNGRI</sequence>
<gene>
    <name evidence="1" type="primary">TCAP</name>
</gene>
<dbReference type="ChiTaRS" id="TCAP">
    <property type="organism name" value="human"/>
</dbReference>
<name>A8I423_HUMAN</name>
<accession>A8I423</accession>
<dbReference type="AlphaFoldDB" id="A8I423"/>